<evidence type="ECO:0000256" key="4">
    <source>
        <dbReference type="ARBA" id="ARBA00022741"/>
    </source>
</evidence>
<evidence type="ECO:0000259" key="8">
    <source>
        <dbReference type="Pfam" id="PF01288"/>
    </source>
</evidence>
<dbReference type="SUPFAM" id="SSF55083">
    <property type="entry name" value="6-hydroxymethyl-7,8-dihydropterin pyrophosphokinase, HPPK"/>
    <property type="match status" value="1"/>
</dbReference>
<keyword evidence="6" id="KW-0067">ATP-binding</keyword>
<dbReference type="GO" id="GO:0005524">
    <property type="term" value="F:ATP binding"/>
    <property type="evidence" value="ECO:0007669"/>
    <property type="project" value="UniProtKB-KW"/>
</dbReference>
<dbReference type="EMBL" id="AUVB01000046">
    <property type="protein sequence ID" value="KGE03844.1"/>
    <property type="molecule type" value="Genomic_DNA"/>
</dbReference>
<dbReference type="GO" id="GO:0016301">
    <property type="term" value="F:kinase activity"/>
    <property type="evidence" value="ECO:0007669"/>
    <property type="project" value="UniProtKB-KW"/>
</dbReference>
<dbReference type="eggNOG" id="COG0801">
    <property type="taxonomic scope" value="Bacteria"/>
</dbReference>
<dbReference type="Proteomes" id="UP000029640">
    <property type="component" value="Unassembled WGS sequence"/>
</dbReference>
<evidence type="ECO:0000256" key="2">
    <source>
        <dbReference type="ARBA" id="ARBA00013253"/>
    </source>
</evidence>
<dbReference type="UniPathway" id="UPA00077">
    <property type="reaction ID" value="UER00155"/>
</dbReference>
<keyword evidence="4" id="KW-0547">Nucleotide-binding</keyword>
<evidence type="ECO:0000256" key="3">
    <source>
        <dbReference type="ARBA" id="ARBA00022679"/>
    </source>
</evidence>
<dbReference type="InterPro" id="IPR000550">
    <property type="entry name" value="Hppk"/>
</dbReference>
<dbReference type="AlphaFoldDB" id="A0A095WYX5"/>
<dbReference type="CDD" id="cd00483">
    <property type="entry name" value="HPPK"/>
    <property type="match status" value="1"/>
</dbReference>
<dbReference type="PANTHER" id="PTHR43071">
    <property type="entry name" value="2-AMINO-4-HYDROXY-6-HYDROXYMETHYLDIHYDROPTERIDINE PYROPHOSPHOKINASE"/>
    <property type="match status" value="1"/>
</dbReference>
<dbReference type="InterPro" id="IPR035907">
    <property type="entry name" value="Hppk_sf"/>
</dbReference>
<dbReference type="Gene3D" id="3.30.70.560">
    <property type="entry name" value="7,8-Dihydro-6-hydroxymethylpterin-pyrophosphokinase HPPK"/>
    <property type="match status" value="1"/>
</dbReference>
<dbReference type="PANTHER" id="PTHR43071:SF2">
    <property type="entry name" value="2-AMINO-4-HYDROXY-6-HYDROXYMETHYLDIHYDROPTERIDINE PYROPHOSPHOKINASE"/>
    <property type="match status" value="1"/>
</dbReference>
<dbReference type="Pfam" id="PF01288">
    <property type="entry name" value="HPPK"/>
    <property type="match status" value="1"/>
</dbReference>
<sequence length="172" mass="18757">MPRIYLGIGSNIERERHVAIALDALAARFGQLAISPVYEAPALGFAGDPFLNLVVGVDGDLPLRALADELRALERAHGRPPQATRNSPRRLDIDILTYGDRVGTGEGVELPRGEILTSAFVLRPLAALAPEERHPACGETYAELWARFDQAAQPIRAVAFSWRGVELTPRLD</sequence>
<dbReference type="RefSeq" id="WP_035515731.1">
    <property type="nucleotide sequence ID" value="NZ_KN234757.1"/>
</dbReference>
<comment type="caution">
    <text evidence="9">The sequence shown here is derived from an EMBL/GenBank/DDBJ whole genome shotgun (WGS) entry which is preliminary data.</text>
</comment>
<keyword evidence="10" id="KW-1185">Reference proteome</keyword>
<evidence type="ECO:0000313" key="9">
    <source>
        <dbReference type="EMBL" id="KGE03844.1"/>
    </source>
</evidence>
<evidence type="ECO:0000256" key="6">
    <source>
        <dbReference type="ARBA" id="ARBA00022840"/>
    </source>
</evidence>
<dbReference type="EC" id="2.7.6.3" evidence="2"/>
<reference evidence="9 10" key="1">
    <citation type="journal article" date="2014" name="Genome Announc.">
        <title>Genome Sequence of Gammaproteobacterial Pseudohaliea rubra Type Strain DSM 19751, Isolated from Coastal Seawater of the Mediterranean Sea.</title>
        <authorList>
            <person name="Spring S."/>
            <person name="Fiebig A."/>
            <person name="Riedel T."/>
            <person name="Goker M."/>
            <person name="Klenk H.P."/>
        </authorList>
    </citation>
    <scope>NUCLEOTIDE SEQUENCE [LARGE SCALE GENOMIC DNA]</scope>
    <source>
        <strain evidence="9 10">DSM 19751</strain>
    </source>
</reference>
<dbReference type="STRING" id="1265313.HRUBRA_01591"/>
<proteinExistence type="predicted"/>
<dbReference type="GO" id="GO:0046654">
    <property type="term" value="P:tetrahydrofolate biosynthetic process"/>
    <property type="evidence" value="ECO:0007669"/>
    <property type="project" value="UniProtKB-UniPathway"/>
</dbReference>
<organism evidence="9 10">
    <name type="scientific">Pseudohaliea rubra DSM 19751</name>
    <dbReference type="NCBI Taxonomy" id="1265313"/>
    <lineage>
        <taxon>Bacteria</taxon>
        <taxon>Pseudomonadati</taxon>
        <taxon>Pseudomonadota</taxon>
        <taxon>Gammaproteobacteria</taxon>
        <taxon>Cellvibrionales</taxon>
        <taxon>Halieaceae</taxon>
        <taxon>Pseudohaliea</taxon>
    </lineage>
</organism>
<gene>
    <name evidence="9" type="ORF">HRUBRA_01591</name>
</gene>
<evidence type="ECO:0000256" key="7">
    <source>
        <dbReference type="ARBA" id="ARBA00022909"/>
    </source>
</evidence>
<keyword evidence="3 9" id="KW-0808">Transferase</keyword>
<feature type="domain" description="7,8-dihydro-6-hydroxymethylpterin-pyrophosphokinase" evidence="8">
    <location>
        <begin position="5"/>
        <end position="130"/>
    </location>
</feature>
<dbReference type="NCBIfam" id="TIGR01498">
    <property type="entry name" value="folK"/>
    <property type="match status" value="1"/>
</dbReference>
<keyword evidence="7" id="KW-0289">Folate biosynthesis</keyword>
<accession>A0A095WYX5</accession>
<comment type="pathway">
    <text evidence="1">Cofactor biosynthesis; tetrahydrofolate biosynthesis; 2-amino-4-hydroxy-6-hydroxymethyl-7,8-dihydropteridine diphosphate from 7,8-dihydroneopterin triphosphate: step 4/4.</text>
</comment>
<evidence type="ECO:0000256" key="5">
    <source>
        <dbReference type="ARBA" id="ARBA00022777"/>
    </source>
</evidence>
<evidence type="ECO:0000256" key="1">
    <source>
        <dbReference type="ARBA" id="ARBA00005051"/>
    </source>
</evidence>
<dbReference type="OrthoDB" id="9790168at2"/>
<evidence type="ECO:0000313" key="10">
    <source>
        <dbReference type="Proteomes" id="UP000029640"/>
    </source>
</evidence>
<name>A0A095WYX5_9GAMM</name>
<protein>
    <recommendedName>
        <fullName evidence="2">2-amino-4-hydroxy-6-hydroxymethyldihydropteridine diphosphokinase</fullName>
        <ecNumber evidence="2">2.7.6.3</ecNumber>
    </recommendedName>
</protein>
<dbReference type="HOGENOM" id="CLU_097916_2_2_6"/>
<dbReference type="GO" id="GO:0046656">
    <property type="term" value="P:folic acid biosynthetic process"/>
    <property type="evidence" value="ECO:0007669"/>
    <property type="project" value="UniProtKB-KW"/>
</dbReference>
<dbReference type="GO" id="GO:0003848">
    <property type="term" value="F:2-amino-4-hydroxy-6-hydroxymethyldihydropteridine diphosphokinase activity"/>
    <property type="evidence" value="ECO:0007669"/>
    <property type="project" value="UniProtKB-EC"/>
</dbReference>
<keyword evidence="5 9" id="KW-0418">Kinase</keyword>
<dbReference type="PATRIC" id="fig|1265313.6.peg.1574"/>